<feature type="region of interest" description="Disordered" evidence="1">
    <location>
        <begin position="675"/>
        <end position="697"/>
    </location>
</feature>
<protein>
    <submittedName>
        <fullName evidence="2">TIC110</fullName>
    </submittedName>
</protein>
<name>A0A142CCY2_9LAMI</name>
<proteinExistence type="evidence at transcript level"/>
<sequence length="1008" mass="111786">MLIMNPSVLLTTTPSSPHPKTLFLNPFLSTATPFRLAATRPCRRRYRISTIRFSSEQSSISTVKPDVFGEKRELTGLQSLVDAMSPPIRIASSALIVAAAVAAGYGLGSRFGGSRNAGLGGAVVVGAAGAGAAYALNSCVPEVAAASLHNYVVGCDDPGAVKKEDIEAIANKYGVTKQNEAFNAELCDIYCRFVSAVLPPGSENLEGDEVETIIKFKNSLGIDDPDAAAMHMEIGRRIFRQRLETGDRDADMEQRRAFQKLIYVSNLVFGEASGFLLPWKRVFKVTDSQVEVAVRDNAQKLYAFKLDSISRDLDVSQLISLREAQLLYRLSDELAEDMFREHTRKLVEQNISAALSALKSRSRATQPVIEELDKILAFNNRLISLKNHPDASRFARGVGPVSLIGGEYDGDRKIDDLKPLYRAYVTDALSGGRMEENKLAALNQLRNIFGLGRRESESIALEVTSQVYRRRLQQAVSSGDLINADSKAAYLQNLCEELQFDPEKAIEIHEEIYRRKLQQLVADKGELSDEDVKTLEQVQIMFCIPKQTIEAAHADICGSLFEKVVKEAVAQGAEGYDAEIQKSVRKAAFGLRLTREVAMSIASKAVRKIFMTYIQRARAAGSRPKSAKELKKMIMFNSLVVTKLIADIRGESEETPLTEEPSKKEEQQIHDEEKEWESLQSLRKTRPGKDITGKPSQKEINLRDDLSDRDKADLYKIYLLYCLTGDVFTVPFGLEITTKKDDSEYVFLNQLGGILGLGDSEIVDIHRSLAEQAFRKEAEVILADGQLTKSRIEQLNELQKNVGLPPQYAQKIIKSITSSKLSAALETAAGRGRLSIDEIRELKENGVDVDNMISGSLRENLFKKIVDDIFSSGTGEFDEEEVYQKIPKDLNIDAEKAKRVVHELARTRLSNSLVQAVALLRQRNHAGVVNSLNDLLACDKAVPSTPLSWEVLEELADLFLVYLKSDPAAEKVARVQYLLNISDSTAETLRAMKDKESPNGATEEEFVF</sequence>
<reference evidence="2" key="1">
    <citation type="submission" date="2015-10" db="EMBL/GenBank/DDBJ databases">
        <title>Development and characterization of simple sequence repeats loci for Catalpa bungei (Catalpa scop) using next-generation sequencing.</title>
        <authorList>
            <person name="Wang P."/>
        </authorList>
    </citation>
    <scope>NUCLEOTIDE SEQUENCE</scope>
</reference>
<feature type="compositionally biased region" description="Basic and acidic residues" evidence="1">
    <location>
        <begin position="660"/>
        <end position="670"/>
    </location>
</feature>
<dbReference type="GO" id="GO:0061927">
    <property type="term" value="C:TOC-TIC supercomplex I"/>
    <property type="evidence" value="ECO:0007669"/>
    <property type="project" value="TreeGrafter"/>
</dbReference>
<accession>A0A142CCY2</accession>
<organism evidence="2">
    <name type="scientific">Catalpa bungei</name>
    <dbReference type="NCBI Taxonomy" id="265496"/>
    <lineage>
        <taxon>Eukaryota</taxon>
        <taxon>Viridiplantae</taxon>
        <taxon>Streptophyta</taxon>
        <taxon>Embryophyta</taxon>
        <taxon>Tracheophyta</taxon>
        <taxon>Spermatophyta</taxon>
        <taxon>Magnoliopsida</taxon>
        <taxon>eudicotyledons</taxon>
        <taxon>Gunneridae</taxon>
        <taxon>Pentapetalae</taxon>
        <taxon>asterids</taxon>
        <taxon>lamiids</taxon>
        <taxon>Lamiales</taxon>
        <taxon>Bignoniaceae</taxon>
        <taxon>Catalpeae</taxon>
        <taxon>Catalpa</taxon>
    </lineage>
</organism>
<evidence type="ECO:0000256" key="1">
    <source>
        <dbReference type="SAM" id="MobiDB-lite"/>
    </source>
</evidence>
<dbReference type="PANTHER" id="PTHR34935:SF3">
    <property type="entry name" value="PROTEIN TIC110, CHLOROPLASTIC"/>
    <property type="match status" value="1"/>
</dbReference>
<dbReference type="EMBL" id="KT893752">
    <property type="protein sequence ID" value="AMP82885.1"/>
    <property type="molecule type" value="mRNA"/>
</dbReference>
<feature type="region of interest" description="Disordered" evidence="1">
    <location>
        <begin position="651"/>
        <end position="670"/>
    </location>
</feature>
<dbReference type="GO" id="GO:0045037">
    <property type="term" value="P:protein import into chloroplast stroma"/>
    <property type="evidence" value="ECO:0007669"/>
    <property type="project" value="TreeGrafter"/>
</dbReference>
<feature type="compositionally biased region" description="Basic and acidic residues" evidence="1">
    <location>
        <begin position="687"/>
        <end position="697"/>
    </location>
</feature>
<dbReference type="Pfam" id="PF16940">
    <property type="entry name" value="Tic110"/>
    <property type="match status" value="2"/>
</dbReference>
<dbReference type="InterPro" id="IPR031610">
    <property type="entry name" value="TIC110"/>
</dbReference>
<dbReference type="PANTHER" id="PTHR34935">
    <property type="entry name" value="PROTEIN TIC110, CHLOROPLASTIC"/>
    <property type="match status" value="1"/>
</dbReference>
<evidence type="ECO:0000313" key="2">
    <source>
        <dbReference type="EMBL" id="AMP82885.1"/>
    </source>
</evidence>
<dbReference type="AlphaFoldDB" id="A0A142CCY2"/>